<keyword evidence="23" id="KW-1185">Reference proteome</keyword>
<keyword evidence="7" id="KW-0444">Lipid biosynthesis</keyword>
<evidence type="ECO:0000256" key="7">
    <source>
        <dbReference type="ARBA" id="ARBA00022516"/>
    </source>
</evidence>
<comment type="cofactor">
    <cofactor evidence="1">
        <name>Mg(2+)</name>
        <dbReference type="ChEBI" id="CHEBI:18420"/>
    </cofactor>
</comment>
<keyword evidence="20 21" id="KW-1208">Phospholipid metabolism</keyword>
<keyword evidence="15" id="KW-0460">Magnesium</keyword>
<keyword evidence="6" id="KW-1003">Cell membrane</keyword>
<dbReference type="CDD" id="cd14264">
    <property type="entry name" value="DAGK_IM"/>
    <property type="match status" value="1"/>
</dbReference>
<evidence type="ECO:0000313" key="22">
    <source>
        <dbReference type="EMBL" id="MCT8330495.1"/>
    </source>
</evidence>
<comment type="caution">
    <text evidence="21">Lacks conserved residue(s) required for the propagation of feature annotation.</text>
</comment>
<organism evidence="22 23">
    <name type="scientific">Albidovulum sediminis</name>
    <dbReference type="NCBI Taxonomy" id="3066345"/>
    <lineage>
        <taxon>Bacteria</taxon>
        <taxon>Pseudomonadati</taxon>
        <taxon>Pseudomonadota</taxon>
        <taxon>Alphaproteobacteria</taxon>
        <taxon>Rhodobacterales</taxon>
        <taxon>Paracoccaceae</taxon>
        <taxon>Albidovulum</taxon>
    </lineage>
</organism>
<keyword evidence="17 21" id="KW-0443">Lipid metabolism</keyword>
<dbReference type="RefSeq" id="WP_261496358.1">
    <property type="nucleotide sequence ID" value="NZ_JAOCQF010000002.1"/>
</dbReference>
<evidence type="ECO:0000256" key="21">
    <source>
        <dbReference type="RuleBase" id="RU363065"/>
    </source>
</evidence>
<evidence type="ECO:0000256" key="16">
    <source>
        <dbReference type="ARBA" id="ARBA00022989"/>
    </source>
</evidence>
<gene>
    <name evidence="22" type="ORF">N5I32_13280</name>
</gene>
<keyword evidence="13 21" id="KW-0418">Kinase</keyword>
<evidence type="ECO:0000256" key="12">
    <source>
        <dbReference type="ARBA" id="ARBA00022741"/>
    </source>
</evidence>
<evidence type="ECO:0000256" key="2">
    <source>
        <dbReference type="ARBA" id="ARBA00004429"/>
    </source>
</evidence>
<dbReference type="PANTHER" id="PTHR34299">
    <property type="entry name" value="DIACYLGLYCEROL KINASE"/>
    <property type="match status" value="1"/>
</dbReference>
<dbReference type="Proteomes" id="UP001205601">
    <property type="component" value="Unassembled WGS sequence"/>
</dbReference>
<evidence type="ECO:0000256" key="11">
    <source>
        <dbReference type="ARBA" id="ARBA00022723"/>
    </source>
</evidence>
<evidence type="ECO:0000256" key="18">
    <source>
        <dbReference type="ARBA" id="ARBA00023136"/>
    </source>
</evidence>
<keyword evidence="16 21" id="KW-1133">Transmembrane helix</keyword>
<evidence type="ECO:0000313" key="23">
    <source>
        <dbReference type="Proteomes" id="UP001205601"/>
    </source>
</evidence>
<evidence type="ECO:0000256" key="9">
    <source>
        <dbReference type="ARBA" id="ARBA00022679"/>
    </source>
</evidence>
<evidence type="ECO:0000256" key="14">
    <source>
        <dbReference type="ARBA" id="ARBA00022840"/>
    </source>
</evidence>
<evidence type="ECO:0000256" key="19">
    <source>
        <dbReference type="ARBA" id="ARBA00023209"/>
    </source>
</evidence>
<keyword evidence="18 21" id="KW-0472">Membrane</keyword>
<dbReference type="EMBL" id="JAOCQF010000002">
    <property type="protein sequence ID" value="MCT8330495.1"/>
    <property type="molecule type" value="Genomic_DNA"/>
</dbReference>
<proteinExistence type="inferred from homology"/>
<evidence type="ECO:0000256" key="1">
    <source>
        <dbReference type="ARBA" id="ARBA00001946"/>
    </source>
</evidence>
<keyword evidence="8 21" id="KW-0997">Cell inner membrane</keyword>
<dbReference type="EC" id="2.7.1.107" evidence="4 21"/>
<accession>A0ABT2NP54</accession>
<dbReference type="InterPro" id="IPR000829">
    <property type="entry name" value="DAGK"/>
</dbReference>
<evidence type="ECO:0000256" key="6">
    <source>
        <dbReference type="ARBA" id="ARBA00022475"/>
    </source>
</evidence>
<dbReference type="PANTHER" id="PTHR34299:SF1">
    <property type="entry name" value="DIACYLGLYCEROL KINASE"/>
    <property type="match status" value="1"/>
</dbReference>
<name>A0ABT2NP54_9RHOB</name>
<comment type="similarity">
    <text evidence="3 21">Belongs to the bacterial diacylglycerol kinase family.</text>
</comment>
<evidence type="ECO:0000256" key="8">
    <source>
        <dbReference type="ARBA" id="ARBA00022519"/>
    </source>
</evidence>
<evidence type="ECO:0000256" key="13">
    <source>
        <dbReference type="ARBA" id="ARBA00022777"/>
    </source>
</evidence>
<keyword evidence="19" id="KW-0594">Phospholipid biosynthesis</keyword>
<evidence type="ECO:0000256" key="5">
    <source>
        <dbReference type="ARBA" id="ARBA00017575"/>
    </source>
</evidence>
<dbReference type="Pfam" id="PF01219">
    <property type="entry name" value="DAGK_prokar"/>
    <property type="match status" value="1"/>
</dbReference>
<dbReference type="InterPro" id="IPR033718">
    <property type="entry name" value="DAGK_prok"/>
</dbReference>
<sequence length="120" mass="12726">MIGIIAAELRRFGRTALWSWDGWRAAWATEKSLRQWTVVNVLSAALALTLDLGTAERALILALGLLILAAELANTALETLCNHVQPDLHPAAKKIKDCGSAMVALTAIAGGVAWIVLLAG</sequence>
<evidence type="ECO:0000256" key="15">
    <source>
        <dbReference type="ARBA" id="ARBA00022842"/>
    </source>
</evidence>
<feature type="transmembrane region" description="Helical" evidence="21">
    <location>
        <begin position="98"/>
        <end position="119"/>
    </location>
</feature>
<keyword evidence="9 21" id="KW-0808">Transferase</keyword>
<keyword evidence="11" id="KW-0479">Metal-binding</keyword>
<keyword evidence="14 21" id="KW-0067">ATP-binding</keyword>
<comment type="function">
    <text evidence="21">Catalyzes the ATP-dependent phosphorylation of sn-l,2-diacylglycerol (DAG) to phosphatidic acid. Involved in the recycling of diacylglycerol produced as a by-product during membrane-derived oligosaccharide (MDO) biosynthesis.</text>
</comment>
<dbReference type="InterPro" id="IPR036945">
    <property type="entry name" value="DAGK_sf"/>
</dbReference>
<dbReference type="Gene3D" id="1.10.287.3610">
    <property type="match status" value="1"/>
</dbReference>
<evidence type="ECO:0000256" key="3">
    <source>
        <dbReference type="ARBA" id="ARBA00005967"/>
    </source>
</evidence>
<evidence type="ECO:0000256" key="17">
    <source>
        <dbReference type="ARBA" id="ARBA00023098"/>
    </source>
</evidence>
<comment type="caution">
    <text evidence="22">The sequence shown here is derived from an EMBL/GenBank/DDBJ whole genome shotgun (WGS) entry which is preliminary data.</text>
</comment>
<comment type="subcellular location">
    <subcellularLocation>
        <location evidence="2 21">Cell inner membrane</location>
        <topology evidence="2 21">Multi-pass membrane protein</topology>
    </subcellularLocation>
</comment>
<protein>
    <recommendedName>
        <fullName evidence="5 21">Diacylglycerol kinase</fullName>
        <ecNumber evidence="4 21">2.7.1.107</ecNumber>
    </recommendedName>
</protein>
<evidence type="ECO:0000256" key="20">
    <source>
        <dbReference type="ARBA" id="ARBA00023264"/>
    </source>
</evidence>
<dbReference type="GO" id="GO:0016301">
    <property type="term" value="F:kinase activity"/>
    <property type="evidence" value="ECO:0007669"/>
    <property type="project" value="UniProtKB-KW"/>
</dbReference>
<evidence type="ECO:0000256" key="4">
    <source>
        <dbReference type="ARBA" id="ARBA00012133"/>
    </source>
</evidence>
<comment type="catalytic activity">
    <reaction evidence="21">
        <text>a 1,2-diacyl-sn-glycerol + ATP = a 1,2-diacyl-sn-glycero-3-phosphate + ADP + H(+)</text>
        <dbReference type="Rhea" id="RHEA:10272"/>
        <dbReference type="ChEBI" id="CHEBI:15378"/>
        <dbReference type="ChEBI" id="CHEBI:17815"/>
        <dbReference type="ChEBI" id="CHEBI:30616"/>
        <dbReference type="ChEBI" id="CHEBI:58608"/>
        <dbReference type="ChEBI" id="CHEBI:456216"/>
        <dbReference type="EC" id="2.7.1.107"/>
    </reaction>
</comment>
<reference evidence="23" key="1">
    <citation type="submission" date="2023-07" db="EMBL/GenBank/DDBJ databases">
        <title>Defluviimonas sediminis sp. nov., isolated from mangrove sediment.</title>
        <authorList>
            <person name="Liu L."/>
            <person name="Li J."/>
            <person name="Huang Y."/>
            <person name="Pan J."/>
            <person name="Li M."/>
        </authorList>
    </citation>
    <scope>NUCLEOTIDE SEQUENCE [LARGE SCALE GENOMIC DNA]</scope>
    <source>
        <strain evidence="23">FT324</strain>
    </source>
</reference>
<keyword evidence="12 21" id="KW-0547">Nucleotide-binding</keyword>
<keyword evidence="10 21" id="KW-0812">Transmembrane</keyword>
<feature type="transmembrane region" description="Helical" evidence="21">
    <location>
        <begin position="58"/>
        <end position="77"/>
    </location>
</feature>
<evidence type="ECO:0000256" key="10">
    <source>
        <dbReference type="ARBA" id="ARBA00022692"/>
    </source>
</evidence>